<dbReference type="EMBL" id="KN653534">
    <property type="protein sequence ID" value="KHN27053.1"/>
    <property type="molecule type" value="Genomic_DNA"/>
</dbReference>
<evidence type="ECO:0000256" key="1">
    <source>
        <dbReference type="SAM" id="MobiDB-lite"/>
    </source>
</evidence>
<sequence length="138" mass="14783">MHSLRELAHQRTILTMEQFLKQVTWPGALPSMVRPNEATPHEPTLAQVEPVPANPQSLVANPPSPKLEAVPPSPPIIIISDSPSGKTAAPPDSPTGEAADLSDSLSGEVVALFDSHVFHLIDEEDAQTHDTQDLSQGF</sequence>
<gene>
    <name evidence="2" type="ORF">glysoja_049796</name>
</gene>
<accession>A0A0B2R4X2</accession>
<reference evidence="2" key="1">
    <citation type="submission" date="2014-07" db="EMBL/GenBank/DDBJ databases">
        <title>Identification of a novel salt tolerance gene in wild soybean by whole-genome sequencing.</title>
        <authorList>
            <person name="Lam H.-M."/>
            <person name="Qi X."/>
            <person name="Li M.-W."/>
            <person name="Liu X."/>
            <person name="Xie M."/>
            <person name="Ni M."/>
            <person name="Xu X."/>
        </authorList>
    </citation>
    <scope>NUCLEOTIDE SEQUENCE [LARGE SCALE GENOMIC DNA]</scope>
    <source>
        <tissue evidence="2">Root</tissue>
    </source>
</reference>
<protein>
    <submittedName>
        <fullName evidence="2">Uncharacterized protein</fullName>
    </submittedName>
</protein>
<feature type="region of interest" description="Disordered" evidence="1">
    <location>
        <begin position="31"/>
        <end position="103"/>
    </location>
</feature>
<dbReference type="AlphaFoldDB" id="A0A0B2R4X2"/>
<organism evidence="2">
    <name type="scientific">Glycine soja</name>
    <name type="common">Wild soybean</name>
    <dbReference type="NCBI Taxonomy" id="3848"/>
    <lineage>
        <taxon>Eukaryota</taxon>
        <taxon>Viridiplantae</taxon>
        <taxon>Streptophyta</taxon>
        <taxon>Embryophyta</taxon>
        <taxon>Tracheophyta</taxon>
        <taxon>Spermatophyta</taxon>
        <taxon>Magnoliopsida</taxon>
        <taxon>eudicotyledons</taxon>
        <taxon>Gunneridae</taxon>
        <taxon>Pentapetalae</taxon>
        <taxon>rosids</taxon>
        <taxon>fabids</taxon>
        <taxon>Fabales</taxon>
        <taxon>Fabaceae</taxon>
        <taxon>Papilionoideae</taxon>
        <taxon>50 kb inversion clade</taxon>
        <taxon>NPAAA clade</taxon>
        <taxon>indigoferoid/millettioid clade</taxon>
        <taxon>Phaseoleae</taxon>
        <taxon>Glycine</taxon>
        <taxon>Glycine subgen. Soja</taxon>
    </lineage>
</organism>
<evidence type="ECO:0000313" key="2">
    <source>
        <dbReference type="EMBL" id="KHN27053.1"/>
    </source>
</evidence>
<dbReference type="Proteomes" id="UP000053555">
    <property type="component" value="Unassembled WGS sequence"/>
</dbReference>
<name>A0A0B2R4X2_GLYSO</name>
<proteinExistence type="predicted"/>